<dbReference type="KEGG" id="ccp:CHC_T00003235001"/>
<feature type="compositionally biased region" description="Acidic residues" evidence="1">
    <location>
        <begin position="158"/>
        <end position="195"/>
    </location>
</feature>
<feature type="compositionally biased region" description="Basic and acidic residues" evidence="1">
    <location>
        <begin position="1"/>
        <end position="13"/>
    </location>
</feature>
<evidence type="ECO:0000313" key="2">
    <source>
        <dbReference type="EMBL" id="CDF34892.1"/>
    </source>
</evidence>
<organism evidence="2 3">
    <name type="scientific">Chondrus crispus</name>
    <name type="common">Carrageen Irish moss</name>
    <name type="synonym">Polymorpha crispa</name>
    <dbReference type="NCBI Taxonomy" id="2769"/>
    <lineage>
        <taxon>Eukaryota</taxon>
        <taxon>Rhodophyta</taxon>
        <taxon>Florideophyceae</taxon>
        <taxon>Rhodymeniophycidae</taxon>
        <taxon>Gigartinales</taxon>
        <taxon>Gigartinaceae</taxon>
        <taxon>Chondrus</taxon>
    </lineage>
</organism>
<feature type="compositionally biased region" description="Acidic residues" evidence="1">
    <location>
        <begin position="59"/>
        <end position="85"/>
    </location>
</feature>
<sequence>MSSEFPSREERAEVPQPVKKRGRFAVCAEGIGLNSERSQSSGRRENREPVPKGYVRYELDEEDSEDDPDFEANADVLADEDDDDQYNGLVDINEGELAPDTTRRSEAELNHILNDPRIQQSTRRIASRNGAFDDLARPSELYPTNHASLPSLGPELGQDPDFDLDDPDFEVDNLDSTDEEDEREDSEPFDENNEDENIHLPDDTIEFDNFHDSNDIEVDELDEADSDESGCEAEEEEDEDDEDDEFDGKEGAPDEYQQFLMGILAESGDRVTEGSRDVPGGLPPPSWALDDDDDFDYLRESARVQDDPLEYRDDLQVSRKELVQLFSNSTVGLRRQTRHSRASQTVKPRQSNRSIRALPISRTLSSAPAAAASAPHPVVNGAVSNTLRSQTGPSANRSVPTPYIGSPNAPFINLPVHCVNMLHEQMSIHVQLLTAVHAKAKKVSRSAREPRFESGANETVDISTANAAANRSEVLLRGLVENKKVSALYHQALATNLSRLKAFSEKLLHRDGNAAFKYETCKTSAYNLPVLDLLEQFISDCRNANLEEMPGNVLARFKPFHNPQISQAMWTRPQGRQYSASGLRPGWFSWTAGDDFLLAITMAKYGSNEVGQFSKDLLPHRKEDDCQTRVKYLSSRRCPDNPVKRQVMLITSPLNNYEVEQVTRGLSMFGRGACLDDAAVWKRIQAELLPGREWSHLQKLWHWRETRRKYKAKYRARSYKKKKAMKERTLPT</sequence>
<evidence type="ECO:0000256" key="1">
    <source>
        <dbReference type="SAM" id="MobiDB-lite"/>
    </source>
</evidence>
<keyword evidence="3" id="KW-1185">Reference proteome</keyword>
<feature type="region of interest" description="Disordered" evidence="1">
    <location>
        <begin position="270"/>
        <end position="290"/>
    </location>
</feature>
<feature type="compositionally biased region" description="Acidic residues" evidence="1">
    <location>
        <begin position="215"/>
        <end position="247"/>
    </location>
</feature>
<dbReference type="OrthoDB" id="10475612at2759"/>
<reference evidence="3" key="1">
    <citation type="journal article" date="2013" name="Proc. Natl. Acad. Sci. U.S.A.">
        <title>Genome structure and metabolic features in the red seaweed Chondrus crispus shed light on evolution of the Archaeplastida.</title>
        <authorList>
            <person name="Collen J."/>
            <person name="Porcel B."/>
            <person name="Carre W."/>
            <person name="Ball S.G."/>
            <person name="Chaparro C."/>
            <person name="Tonon T."/>
            <person name="Barbeyron T."/>
            <person name="Michel G."/>
            <person name="Noel B."/>
            <person name="Valentin K."/>
            <person name="Elias M."/>
            <person name="Artiguenave F."/>
            <person name="Arun A."/>
            <person name="Aury J.M."/>
            <person name="Barbosa-Neto J.F."/>
            <person name="Bothwell J.H."/>
            <person name="Bouget F.Y."/>
            <person name="Brillet L."/>
            <person name="Cabello-Hurtado F."/>
            <person name="Capella-Gutierrez S."/>
            <person name="Charrier B."/>
            <person name="Cladiere L."/>
            <person name="Cock J.M."/>
            <person name="Coelho S.M."/>
            <person name="Colleoni C."/>
            <person name="Czjzek M."/>
            <person name="Da Silva C."/>
            <person name="Delage L."/>
            <person name="Denoeud F."/>
            <person name="Deschamps P."/>
            <person name="Dittami S.M."/>
            <person name="Gabaldon T."/>
            <person name="Gachon C.M."/>
            <person name="Groisillier A."/>
            <person name="Herve C."/>
            <person name="Jabbari K."/>
            <person name="Katinka M."/>
            <person name="Kloareg B."/>
            <person name="Kowalczyk N."/>
            <person name="Labadie K."/>
            <person name="Leblanc C."/>
            <person name="Lopez P.J."/>
            <person name="McLachlan D.H."/>
            <person name="Meslet-Cladiere L."/>
            <person name="Moustafa A."/>
            <person name="Nehr Z."/>
            <person name="Nyvall Collen P."/>
            <person name="Panaud O."/>
            <person name="Partensky F."/>
            <person name="Poulain J."/>
            <person name="Rensing S.A."/>
            <person name="Rousvoal S."/>
            <person name="Samson G."/>
            <person name="Symeonidi A."/>
            <person name="Weissenbach J."/>
            <person name="Zambounis A."/>
            <person name="Wincker P."/>
            <person name="Boyen C."/>
        </authorList>
    </citation>
    <scope>NUCLEOTIDE SEQUENCE [LARGE SCALE GENOMIC DNA]</scope>
    <source>
        <strain evidence="3">cv. Stackhouse</strain>
    </source>
</reference>
<accession>R7Q8N9</accession>
<protein>
    <submittedName>
        <fullName evidence="2">Uncharacterized protein</fullName>
    </submittedName>
</protein>
<dbReference type="EMBL" id="HG001709">
    <property type="protein sequence ID" value="CDF34892.1"/>
    <property type="molecule type" value="Genomic_DNA"/>
</dbReference>
<evidence type="ECO:0000313" key="3">
    <source>
        <dbReference type="Proteomes" id="UP000012073"/>
    </source>
</evidence>
<gene>
    <name evidence="2" type="ORF">CHC_T00003235001</name>
</gene>
<proteinExistence type="predicted"/>
<dbReference type="Gramene" id="CDF34892">
    <property type="protein sequence ID" value="CDF34892"/>
    <property type="gene ID" value="CHC_T00003235001"/>
</dbReference>
<dbReference type="STRING" id="2769.R7Q8N9"/>
<name>R7Q8N9_CHOCR</name>
<dbReference type="GeneID" id="17322425"/>
<dbReference type="AlphaFoldDB" id="R7Q8N9"/>
<dbReference type="Proteomes" id="UP000012073">
    <property type="component" value="Unassembled WGS sequence"/>
</dbReference>
<feature type="compositionally biased region" description="Basic and acidic residues" evidence="1">
    <location>
        <begin position="196"/>
        <end position="214"/>
    </location>
</feature>
<feature type="compositionally biased region" description="Basic and acidic residues" evidence="1">
    <location>
        <begin position="42"/>
        <end position="58"/>
    </location>
</feature>
<dbReference type="RefSeq" id="XP_005714711.1">
    <property type="nucleotide sequence ID" value="XM_005714654.1"/>
</dbReference>
<feature type="region of interest" description="Disordered" evidence="1">
    <location>
        <begin position="1"/>
        <end position="257"/>
    </location>
</feature>